<feature type="transmembrane region" description="Helical" evidence="1">
    <location>
        <begin position="16"/>
        <end position="34"/>
    </location>
</feature>
<reference evidence="2" key="1">
    <citation type="submission" date="2022-08" db="UniProtKB">
        <authorList>
            <consortium name="EnsemblMetazoa"/>
        </authorList>
    </citation>
    <scope>IDENTIFICATION</scope>
    <source>
        <strain evidence="2">05x7-T-G4-1.051#20</strain>
    </source>
</reference>
<dbReference type="Proteomes" id="UP000005408">
    <property type="component" value="Unassembled WGS sequence"/>
</dbReference>
<keyword evidence="1" id="KW-0472">Membrane</keyword>
<dbReference type="OrthoDB" id="6046730at2759"/>
<keyword evidence="1" id="KW-1133">Transmembrane helix</keyword>
<name>A0A8W8KEZ1_MAGGI</name>
<dbReference type="EnsemblMetazoa" id="G23602.4">
    <property type="protein sequence ID" value="G23602.4:cds"/>
    <property type="gene ID" value="G23602"/>
</dbReference>
<sequence>MHFSKMGCGNGDNKHVTVFILTVLCVGVYIYLYVDINSSLQKLEDLERSTYYHLNLILADHNRPREDKPKLLKPHYVKHTRNGSETQFFLHNYNISGPILTIFTSWSKSNETDLIRNNTVRNWSLFSPYLYPILFTNDTGLKRDVRAMGWDSLPIIHSGKGVPVLKHMYLDAMKKIESPLYAFVNGDILFTQSLLEILVSVLHSDLYQNGTVLVVGRRTNVLNVKRKTASSFQDLANVSVKIGSLFTPWGLDYFITSKTFPWRDMPDVVIGRVGYDNFLVVESNKRKIAVIDATKTLLAVHQTTKKGGNFESRKKLNKDYNINLIAKIYKKINYGMGTSNAAKYFTKYNSKSQVYIVKK</sequence>
<dbReference type="AlphaFoldDB" id="A0A8W8KEZ1"/>
<evidence type="ECO:0000313" key="2">
    <source>
        <dbReference type="EnsemblMetazoa" id="G23602.4:cds"/>
    </source>
</evidence>
<dbReference type="OMA" id="QNMSARE"/>
<accession>A0A8W8KEZ1</accession>
<proteinExistence type="predicted"/>
<evidence type="ECO:0000256" key="1">
    <source>
        <dbReference type="SAM" id="Phobius"/>
    </source>
</evidence>
<evidence type="ECO:0000313" key="3">
    <source>
        <dbReference type="Proteomes" id="UP000005408"/>
    </source>
</evidence>
<keyword evidence="1" id="KW-0812">Transmembrane</keyword>
<protein>
    <submittedName>
        <fullName evidence="2">Uncharacterized protein</fullName>
    </submittedName>
</protein>
<organism evidence="2 3">
    <name type="scientific">Magallana gigas</name>
    <name type="common">Pacific oyster</name>
    <name type="synonym">Crassostrea gigas</name>
    <dbReference type="NCBI Taxonomy" id="29159"/>
    <lineage>
        <taxon>Eukaryota</taxon>
        <taxon>Metazoa</taxon>
        <taxon>Spiralia</taxon>
        <taxon>Lophotrochozoa</taxon>
        <taxon>Mollusca</taxon>
        <taxon>Bivalvia</taxon>
        <taxon>Autobranchia</taxon>
        <taxon>Pteriomorphia</taxon>
        <taxon>Ostreida</taxon>
        <taxon>Ostreoidea</taxon>
        <taxon>Ostreidae</taxon>
        <taxon>Magallana</taxon>
    </lineage>
</organism>
<keyword evidence="3" id="KW-1185">Reference proteome</keyword>